<gene>
    <name evidence="5" type="ORF">H4O21_19920</name>
</gene>
<accession>A0A839IVV2</accession>
<feature type="domain" description="HTH marR-type" evidence="4">
    <location>
        <begin position="6"/>
        <end position="138"/>
    </location>
</feature>
<dbReference type="PANTHER" id="PTHR42756">
    <property type="entry name" value="TRANSCRIPTIONAL REGULATOR, MARR"/>
    <property type="match status" value="1"/>
</dbReference>
<reference evidence="5 6" key="1">
    <citation type="submission" date="2020-08" db="EMBL/GenBank/DDBJ databases">
        <title>Oceanospirillum sp. nov. isolated from marine sediment.</title>
        <authorList>
            <person name="Ji X."/>
        </authorList>
    </citation>
    <scope>NUCLEOTIDE SEQUENCE [LARGE SCALE GENOMIC DNA]</scope>
    <source>
        <strain evidence="5 6">D5</strain>
    </source>
</reference>
<dbReference type="InterPro" id="IPR036390">
    <property type="entry name" value="WH_DNA-bd_sf"/>
</dbReference>
<dbReference type="GO" id="GO:0003677">
    <property type="term" value="F:DNA binding"/>
    <property type="evidence" value="ECO:0007669"/>
    <property type="project" value="UniProtKB-KW"/>
</dbReference>
<dbReference type="Gene3D" id="1.10.10.10">
    <property type="entry name" value="Winged helix-like DNA-binding domain superfamily/Winged helix DNA-binding domain"/>
    <property type="match status" value="1"/>
</dbReference>
<evidence type="ECO:0000259" key="4">
    <source>
        <dbReference type="PROSITE" id="PS50995"/>
    </source>
</evidence>
<keyword evidence="1" id="KW-0805">Transcription regulation</keyword>
<evidence type="ECO:0000313" key="5">
    <source>
        <dbReference type="EMBL" id="MBB1488882.1"/>
    </source>
</evidence>
<dbReference type="EMBL" id="JACJFM010000037">
    <property type="protein sequence ID" value="MBB1488882.1"/>
    <property type="molecule type" value="Genomic_DNA"/>
</dbReference>
<keyword evidence="2" id="KW-0238">DNA-binding</keyword>
<dbReference type="SMART" id="SM00347">
    <property type="entry name" value="HTH_MARR"/>
    <property type="match status" value="1"/>
</dbReference>
<dbReference type="InterPro" id="IPR036388">
    <property type="entry name" value="WH-like_DNA-bd_sf"/>
</dbReference>
<dbReference type="SUPFAM" id="SSF46785">
    <property type="entry name" value="Winged helix' DNA-binding domain"/>
    <property type="match status" value="1"/>
</dbReference>
<sequence>MSKEKTDQLNRSIIEFYDRLSAWENNVVRNKDYSLAQIHTLEVLGTYGSLRMKELAEKLGITTGTLTVQVDKLAKAELVERIPHESDRRSFLIKLTETGHQLYLEHDALHLKLTEKISQSLTETEAQTLVSCLKKMNADF</sequence>
<dbReference type="InterPro" id="IPR000835">
    <property type="entry name" value="HTH_MarR-typ"/>
</dbReference>
<comment type="caution">
    <text evidence="5">The sequence shown here is derived from an EMBL/GenBank/DDBJ whole genome shotgun (WGS) entry which is preliminary data.</text>
</comment>
<keyword evidence="3" id="KW-0804">Transcription</keyword>
<keyword evidence="6" id="KW-1185">Reference proteome</keyword>
<organism evidence="5 6">
    <name type="scientific">Oceanospirillum sediminis</name>
    <dbReference type="NCBI Taxonomy" id="2760088"/>
    <lineage>
        <taxon>Bacteria</taxon>
        <taxon>Pseudomonadati</taxon>
        <taxon>Pseudomonadota</taxon>
        <taxon>Gammaproteobacteria</taxon>
        <taxon>Oceanospirillales</taxon>
        <taxon>Oceanospirillaceae</taxon>
        <taxon>Oceanospirillum</taxon>
    </lineage>
</organism>
<dbReference type="AlphaFoldDB" id="A0A839IVV2"/>
<dbReference type="Pfam" id="PF01047">
    <property type="entry name" value="MarR"/>
    <property type="match status" value="1"/>
</dbReference>
<dbReference type="PANTHER" id="PTHR42756:SF1">
    <property type="entry name" value="TRANSCRIPTIONAL REPRESSOR OF EMRAB OPERON"/>
    <property type="match status" value="1"/>
</dbReference>
<dbReference type="RefSeq" id="WP_182810654.1">
    <property type="nucleotide sequence ID" value="NZ_JACJFM010000037.1"/>
</dbReference>
<evidence type="ECO:0000256" key="2">
    <source>
        <dbReference type="ARBA" id="ARBA00023125"/>
    </source>
</evidence>
<dbReference type="PRINTS" id="PR00598">
    <property type="entry name" value="HTHMARR"/>
</dbReference>
<evidence type="ECO:0000256" key="3">
    <source>
        <dbReference type="ARBA" id="ARBA00023163"/>
    </source>
</evidence>
<dbReference type="Proteomes" id="UP000565262">
    <property type="component" value="Unassembled WGS sequence"/>
</dbReference>
<evidence type="ECO:0000313" key="6">
    <source>
        <dbReference type="Proteomes" id="UP000565262"/>
    </source>
</evidence>
<dbReference type="PROSITE" id="PS50995">
    <property type="entry name" value="HTH_MARR_2"/>
    <property type="match status" value="1"/>
</dbReference>
<dbReference type="GO" id="GO:0003700">
    <property type="term" value="F:DNA-binding transcription factor activity"/>
    <property type="evidence" value="ECO:0007669"/>
    <property type="project" value="InterPro"/>
</dbReference>
<protein>
    <submittedName>
        <fullName evidence="5">MarR family transcriptional regulator</fullName>
    </submittedName>
</protein>
<name>A0A839IVV2_9GAMM</name>
<evidence type="ECO:0000256" key="1">
    <source>
        <dbReference type="ARBA" id="ARBA00023015"/>
    </source>
</evidence>
<proteinExistence type="predicted"/>